<evidence type="ECO:0000313" key="1">
    <source>
        <dbReference type="EMBL" id="CAI6339063.1"/>
    </source>
</evidence>
<dbReference type="OrthoDB" id="1731983at2759"/>
<accession>A0A9W4XPN4</accession>
<sequence length="151" mass="16820">MSSAISNRATSIPGREIVYQLSRSTQQWPTVHAISRSRKEEYLENVIHHHVDLQSSASKIASDLHSVRGEYIFVTAHLQMDSEQEDCDVNGELLFNFLSALITTGAIGDVKRIILVTGCKQHGVHLGAVKSRMLQSDPMAHMIRMVAQLLL</sequence>
<dbReference type="PANTHER" id="PTHR32487:SF0">
    <property type="entry name" value="3-OXO-DELTA(4,5)-STEROID 5-BETA-REDUCTASE"/>
    <property type="match status" value="1"/>
</dbReference>
<protein>
    <submittedName>
        <fullName evidence="1">Uncharacterized protein</fullName>
    </submittedName>
</protein>
<reference evidence="1" key="1">
    <citation type="submission" date="2023-01" db="EMBL/GenBank/DDBJ databases">
        <authorList>
            <person name="Van Ghelder C."/>
            <person name="Rancurel C."/>
        </authorList>
    </citation>
    <scope>NUCLEOTIDE SEQUENCE</scope>
    <source>
        <strain evidence="1">CNCM I-4278</strain>
    </source>
</reference>
<dbReference type="EMBL" id="CAOQHR010000008">
    <property type="protein sequence ID" value="CAI6339063.1"/>
    <property type="molecule type" value="Genomic_DNA"/>
</dbReference>
<name>A0A9W4XPN4_9PLEO</name>
<dbReference type="PANTHER" id="PTHR32487">
    <property type="entry name" value="3-OXO-DELTA(4,5)-STEROID 5-BETA-REDUCTASE"/>
    <property type="match status" value="1"/>
</dbReference>
<dbReference type="AlphaFoldDB" id="A0A9W4XPN4"/>
<organism evidence="1 2">
    <name type="scientific">Periconia digitata</name>
    <dbReference type="NCBI Taxonomy" id="1303443"/>
    <lineage>
        <taxon>Eukaryota</taxon>
        <taxon>Fungi</taxon>
        <taxon>Dikarya</taxon>
        <taxon>Ascomycota</taxon>
        <taxon>Pezizomycotina</taxon>
        <taxon>Dothideomycetes</taxon>
        <taxon>Pleosporomycetidae</taxon>
        <taxon>Pleosporales</taxon>
        <taxon>Massarineae</taxon>
        <taxon>Periconiaceae</taxon>
        <taxon>Periconia</taxon>
    </lineage>
</organism>
<proteinExistence type="predicted"/>
<dbReference type="Gene3D" id="3.40.50.720">
    <property type="entry name" value="NAD(P)-binding Rossmann-like Domain"/>
    <property type="match status" value="1"/>
</dbReference>
<evidence type="ECO:0000313" key="2">
    <source>
        <dbReference type="Proteomes" id="UP001152607"/>
    </source>
</evidence>
<gene>
    <name evidence="1" type="ORF">PDIGIT_LOCUS12202</name>
</gene>
<dbReference type="Proteomes" id="UP001152607">
    <property type="component" value="Unassembled WGS sequence"/>
</dbReference>
<keyword evidence="2" id="KW-1185">Reference proteome</keyword>
<comment type="caution">
    <text evidence="1">The sequence shown here is derived from an EMBL/GenBank/DDBJ whole genome shotgun (WGS) entry which is preliminary data.</text>
</comment>